<feature type="binding site" evidence="6">
    <location>
        <begin position="162"/>
        <end position="164"/>
    </location>
    <ligand>
        <name>ATP</name>
        <dbReference type="ChEBI" id="CHEBI:30616"/>
    </ligand>
</feature>
<evidence type="ECO:0000256" key="5">
    <source>
        <dbReference type="ARBA" id="ARBA00023458"/>
    </source>
</evidence>
<organism evidence="7 8">
    <name type="scientific">Kytococcus schroeteri</name>
    <dbReference type="NCBI Taxonomy" id="138300"/>
    <lineage>
        <taxon>Bacteria</taxon>
        <taxon>Bacillati</taxon>
        <taxon>Actinomycetota</taxon>
        <taxon>Actinomycetes</taxon>
        <taxon>Micrococcales</taxon>
        <taxon>Kytococcaceae</taxon>
        <taxon>Kytococcus</taxon>
    </lineage>
</organism>
<dbReference type="CDD" id="cd10225">
    <property type="entry name" value="ASKHA_NBD_MreB-like"/>
    <property type="match status" value="1"/>
</dbReference>
<evidence type="ECO:0000256" key="2">
    <source>
        <dbReference type="ARBA" id="ARBA00022741"/>
    </source>
</evidence>
<evidence type="ECO:0000313" key="7">
    <source>
        <dbReference type="EMBL" id="PKZ41300.1"/>
    </source>
</evidence>
<keyword evidence="2 6" id="KW-0547">Nucleotide-binding</keyword>
<dbReference type="HAMAP" id="MF_02207">
    <property type="entry name" value="MreB"/>
    <property type="match status" value="1"/>
</dbReference>
<dbReference type="PRINTS" id="PR01652">
    <property type="entry name" value="SHAPEPROTEIN"/>
</dbReference>
<evidence type="ECO:0000256" key="3">
    <source>
        <dbReference type="ARBA" id="ARBA00022840"/>
    </source>
</evidence>
<dbReference type="InterPro" id="IPR043129">
    <property type="entry name" value="ATPase_NBD"/>
</dbReference>
<keyword evidence="3 6" id="KW-0067">ATP-binding</keyword>
<dbReference type="PANTHER" id="PTHR42749:SF1">
    <property type="entry name" value="CELL SHAPE-DETERMINING PROTEIN MREB"/>
    <property type="match status" value="1"/>
</dbReference>
<comment type="function">
    <text evidence="6">Forms membrane-associated dynamic filaments that are essential for cell shape determination. Acts by regulating cell wall synthesis and cell elongation, and thus cell shape. A feedback loop between cell geometry and MreB localization may maintain elongated cell shape by targeting cell wall growth to regions of negative cell wall curvature.</text>
</comment>
<dbReference type="GO" id="GO:0005737">
    <property type="term" value="C:cytoplasm"/>
    <property type="evidence" value="ECO:0007669"/>
    <property type="project" value="UniProtKB-SubCell"/>
</dbReference>
<dbReference type="AlphaFoldDB" id="A0A2I1P9K1"/>
<keyword evidence="1 6" id="KW-0963">Cytoplasm</keyword>
<comment type="caution">
    <text evidence="7">The sequence shown here is derived from an EMBL/GenBank/DDBJ whole genome shotgun (WGS) entry which is preliminary data.</text>
</comment>
<comment type="caution">
    <text evidence="6">Lacks conserved residue(s) required for the propagation of feature annotation.</text>
</comment>
<proteinExistence type="inferred from homology"/>
<dbReference type="GO" id="GO:0008360">
    <property type="term" value="P:regulation of cell shape"/>
    <property type="evidence" value="ECO:0007669"/>
    <property type="project" value="UniProtKB-UniRule"/>
</dbReference>
<evidence type="ECO:0000256" key="6">
    <source>
        <dbReference type="HAMAP-Rule" id="MF_02207"/>
    </source>
</evidence>
<sequence>MTSSWQRLRGGDLAVDLGTSRTRIWRKGRGIALDEPSLLAVEGGTGKVLAAGERARGLIGRTPAHVHIMRPVRDGVIVDADVAESMLRTFVDQVHSSWLNRPRVVVATPSQITAVERRAVEETVLRSGAREVFIVEQGMVAAIGAGLPVNDEQASMVLDLGGGTADGAITALGGIVRSGSARVGGDDLSEAVRDWLRTEHHLLLGERTAQDLVAQVGSAVPQREEATARVHGRDLRTGLPETVDVTGAAVREAMAAPLDGIAAFARSLVDQCPPDLAGDVTGRGVVLTGGVALLRGIDQRLSRELALPVHVAKDPQRAVIRGAGRCIDDLARLRRIVVGEQRY</sequence>
<evidence type="ECO:0000256" key="4">
    <source>
        <dbReference type="ARBA" id="ARBA00022960"/>
    </source>
</evidence>
<comment type="subcellular location">
    <subcellularLocation>
        <location evidence="6">Cytoplasm</location>
    </subcellularLocation>
    <text evidence="6">Membrane-associated.</text>
</comment>
<dbReference type="InterPro" id="IPR056546">
    <property type="entry name" value="MreB_MamK-like"/>
</dbReference>
<dbReference type="InterPro" id="IPR004753">
    <property type="entry name" value="MreB"/>
</dbReference>
<dbReference type="PANTHER" id="PTHR42749">
    <property type="entry name" value="CELL SHAPE-DETERMINING PROTEIN MREB"/>
    <property type="match status" value="1"/>
</dbReference>
<keyword evidence="8" id="KW-1185">Reference proteome</keyword>
<dbReference type="EMBL" id="PKIZ01000015">
    <property type="protein sequence ID" value="PKZ41300.1"/>
    <property type="molecule type" value="Genomic_DNA"/>
</dbReference>
<gene>
    <name evidence="6" type="primary">mreB</name>
    <name evidence="7" type="ORF">CYJ76_08390</name>
</gene>
<dbReference type="Gene3D" id="3.30.420.40">
    <property type="match status" value="3"/>
</dbReference>
<comment type="similarity">
    <text evidence="5 6">Belongs to the FtsA/MreB family.</text>
</comment>
<accession>A0A2I1P9K1</accession>
<dbReference type="GO" id="GO:0005524">
    <property type="term" value="F:ATP binding"/>
    <property type="evidence" value="ECO:0007669"/>
    <property type="project" value="UniProtKB-KW"/>
</dbReference>
<comment type="subunit">
    <text evidence="6">Forms polymers.</text>
</comment>
<dbReference type="OrthoDB" id="9768127at2"/>
<dbReference type="RefSeq" id="WP_070706248.1">
    <property type="nucleotide sequence ID" value="NZ_JBHLVH010000004.1"/>
</dbReference>
<keyword evidence="4 6" id="KW-0133">Cell shape</keyword>
<dbReference type="NCBIfam" id="NF010539">
    <property type="entry name" value="PRK13927.1"/>
    <property type="match status" value="1"/>
</dbReference>
<dbReference type="Proteomes" id="UP000234206">
    <property type="component" value="Unassembled WGS sequence"/>
</dbReference>
<protein>
    <recommendedName>
        <fullName evidence="6">Cell shape-determining protein MreB</fullName>
    </recommendedName>
</protein>
<dbReference type="Pfam" id="PF06723">
    <property type="entry name" value="MreB_Mbl"/>
    <property type="match status" value="1"/>
</dbReference>
<evidence type="ECO:0000256" key="1">
    <source>
        <dbReference type="ARBA" id="ARBA00022490"/>
    </source>
</evidence>
<dbReference type="GO" id="GO:0000902">
    <property type="term" value="P:cell morphogenesis"/>
    <property type="evidence" value="ECO:0007669"/>
    <property type="project" value="InterPro"/>
</dbReference>
<name>A0A2I1P9K1_9MICO</name>
<dbReference type="SUPFAM" id="SSF53067">
    <property type="entry name" value="Actin-like ATPase domain"/>
    <property type="match status" value="2"/>
</dbReference>
<reference evidence="7 8" key="1">
    <citation type="submission" date="2017-12" db="EMBL/GenBank/DDBJ databases">
        <title>Phylogenetic diversity of female urinary microbiome.</title>
        <authorList>
            <person name="Thomas-White K."/>
            <person name="Wolfe A.J."/>
        </authorList>
    </citation>
    <scope>NUCLEOTIDE SEQUENCE [LARGE SCALE GENOMIC DNA]</scope>
    <source>
        <strain evidence="7 8">UMB1298</strain>
    </source>
</reference>
<evidence type="ECO:0000313" key="8">
    <source>
        <dbReference type="Proteomes" id="UP000234206"/>
    </source>
</evidence>